<evidence type="ECO:0000313" key="10">
    <source>
        <dbReference type="Proteomes" id="UP000304912"/>
    </source>
</evidence>
<organism evidence="9 10">
    <name type="scientific">Salinimonas iocasae</name>
    <dbReference type="NCBI Taxonomy" id="2572577"/>
    <lineage>
        <taxon>Bacteria</taxon>
        <taxon>Pseudomonadati</taxon>
        <taxon>Pseudomonadota</taxon>
        <taxon>Gammaproteobacteria</taxon>
        <taxon>Alteromonadales</taxon>
        <taxon>Alteromonadaceae</taxon>
        <taxon>Alteromonas/Salinimonas group</taxon>
        <taxon>Salinimonas</taxon>
    </lineage>
</organism>
<evidence type="ECO:0000256" key="3">
    <source>
        <dbReference type="ARBA" id="ARBA00013208"/>
    </source>
</evidence>
<dbReference type="SUPFAM" id="SSF51306">
    <property type="entry name" value="LexA/Signal peptidase"/>
    <property type="match status" value="1"/>
</dbReference>
<dbReference type="InterPro" id="IPR019533">
    <property type="entry name" value="Peptidase_S26"/>
</dbReference>
<evidence type="ECO:0000313" key="9">
    <source>
        <dbReference type="EMBL" id="QCZ95153.1"/>
    </source>
</evidence>
<evidence type="ECO:0000256" key="4">
    <source>
        <dbReference type="ARBA" id="ARBA00019232"/>
    </source>
</evidence>
<dbReference type="PROSITE" id="PS00761">
    <property type="entry name" value="SPASE_I_3"/>
    <property type="match status" value="1"/>
</dbReference>
<feature type="active site" evidence="6">
    <location>
        <position position="93"/>
    </location>
</feature>
<evidence type="ECO:0000256" key="5">
    <source>
        <dbReference type="ARBA" id="ARBA00022801"/>
    </source>
</evidence>
<protein>
    <recommendedName>
        <fullName evidence="4 7">Signal peptidase I</fullName>
        <ecNumber evidence="3 7">3.4.21.89</ecNumber>
    </recommendedName>
</protein>
<evidence type="ECO:0000256" key="2">
    <source>
        <dbReference type="ARBA" id="ARBA00009370"/>
    </source>
</evidence>
<dbReference type="NCBIfam" id="TIGR02227">
    <property type="entry name" value="sigpep_I_bact"/>
    <property type="match status" value="1"/>
</dbReference>
<dbReference type="Pfam" id="PF10502">
    <property type="entry name" value="Peptidase_S26"/>
    <property type="match status" value="1"/>
</dbReference>
<dbReference type="GO" id="GO:0016020">
    <property type="term" value="C:membrane"/>
    <property type="evidence" value="ECO:0007669"/>
    <property type="project" value="UniProtKB-SubCell"/>
</dbReference>
<dbReference type="OrthoDB" id="9815782at2"/>
<evidence type="ECO:0000256" key="1">
    <source>
        <dbReference type="ARBA" id="ARBA00000677"/>
    </source>
</evidence>
<dbReference type="AlphaFoldDB" id="A0A5B7YIP0"/>
<dbReference type="CDD" id="cd06530">
    <property type="entry name" value="S26_SPase_I"/>
    <property type="match status" value="1"/>
</dbReference>
<dbReference type="PANTHER" id="PTHR43390:SF1">
    <property type="entry name" value="CHLOROPLAST PROCESSING PEPTIDASE"/>
    <property type="match status" value="1"/>
</dbReference>
<dbReference type="KEGG" id="salk:FBQ74_06130"/>
<proteinExistence type="inferred from homology"/>
<dbReference type="PANTHER" id="PTHR43390">
    <property type="entry name" value="SIGNAL PEPTIDASE I"/>
    <property type="match status" value="1"/>
</dbReference>
<gene>
    <name evidence="9" type="primary">lepB</name>
    <name evidence="9" type="ORF">FBQ74_06130</name>
</gene>
<evidence type="ECO:0000256" key="7">
    <source>
        <dbReference type="RuleBase" id="RU362042"/>
    </source>
</evidence>
<keyword evidence="10" id="KW-1185">Reference proteome</keyword>
<comment type="catalytic activity">
    <reaction evidence="1 7">
        <text>Cleavage of hydrophobic, N-terminal signal or leader sequences from secreted and periplasmic proteins.</text>
        <dbReference type="EC" id="3.4.21.89"/>
    </reaction>
</comment>
<keyword evidence="5 7" id="KW-0378">Hydrolase</keyword>
<dbReference type="Gene3D" id="2.10.109.10">
    <property type="entry name" value="Umud Fragment, subunit A"/>
    <property type="match status" value="1"/>
</dbReference>
<accession>A0A5B7YIP0</accession>
<dbReference type="Proteomes" id="UP000304912">
    <property type="component" value="Chromosome"/>
</dbReference>
<dbReference type="InterPro" id="IPR000223">
    <property type="entry name" value="Pept_S26A_signal_pept_1"/>
</dbReference>
<keyword evidence="7" id="KW-0645">Protease</keyword>
<comment type="subcellular location">
    <subcellularLocation>
        <location evidence="7">Membrane</location>
        <topology evidence="7">Multi-pass membrane protein</topology>
    </subcellularLocation>
</comment>
<dbReference type="GO" id="GO:0009003">
    <property type="term" value="F:signal peptidase activity"/>
    <property type="evidence" value="ECO:0007669"/>
    <property type="project" value="UniProtKB-EC"/>
</dbReference>
<dbReference type="PRINTS" id="PR00727">
    <property type="entry name" value="LEADERPTASE"/>
</dbReference>
<feature type="domain" description="Peptidase S26" evidence="8">
    <location>
        <begin position="15"/>
        <end position="191"/>
    </location>
</feature>
<dbReference type="GO" id="GO:0006465">
    <property type="term" value="P:signal peptide processing"/>
    <property type="evidence" value="ECO:0007669"/>
    <property type="project" value="InterPro"/>
</dbReference>
<feature type="active site" evidence="6">
    <location>
        <position position="39"/>
    </location>
</feature>
<evidence type="ECO:0000259" key="8">
    <source>
        <dbReference type="Pfam" id="PF10502"/>
    </source>
</evidence>
<sequence length="213" mass="23613">MLTRLLTSIKNNLGFIVMLLLLFSVRSSLADWYHIPSGSMLPSVEIGDRVLVDKTAYRIEVPFTDTLLVKTGTPARGDIVVFESKAAGERLIKRVVGVAGDNVVMQNHRLRINGQPLSYDDENSLLIEKNSDGQTYTIAIDTAYGPLANFSAVTVPDGHVLVLGDNRSHSADSRVHGFVPIHEIKGKATRVVVSLDKQHHYLPRSDRFWQPLI</sequence>
<name>A0A5B7YIP0_9ALTE</name>
<dbReference type="InterPro" id="IPR019758">
    <property type="entry name" value="Pept_S26A_signal_pept_1_CS"/>
</dbReference>
<evidence type="ECO:0000256" key="6">
    <source>
        <dbReference type="PIRSR" id="PIRSR600223-1"/>
    </source>
</evidence>
<comment type="similarity">
    <text evidence="2 7">Belongs to the peptidase S26 family.</text>
</comment>
<reference evidence="9 10" key="1">
    <citation type="submission" date="2019-04" db="EMBL/GenBank/DDBJ databases">
        <title>Salinimonas iocasae sp. nov., a halophilic bacterium isolated from the outer tube casing of tubeworms in Okinawa Trough.</title>
        <authorList>
            <person name="Zhang H."/>
            <person name="Wang H."/>
            <person name="Li C."/>
        </authorList>
    </citation>
    <scope>NUCLEOTIDE SEQUENCE [LARGE SCALE GENOMIC DNA]</scope>
    <source>
        <strain evidence="9 10">KX18D6</strain>
    </source>
</reference>
<dbReference type="EMBL" id="CP039852">
    <property type="protein sequence ID" value="QCZ95153.1"/>
    <property type="molecule type" value="Genomic_DNA"/>
</dbReference>
<dbReference type="GO" id="GO:0004252">
    <property type="term" value="F:serine-type endopeptidase activity"/>
    <property type="evidence" value="ECO:0007669"/>
    <property type="project" value="InterPro"/>
</dbReference>
<dbReference type="EC" id="3.4.21.89" evidence="3 7"/>
<dbReference type="InterPro" id="IPR036286">
    <property type="entry name" value="LexA/Signal_pep-like_sf"/>
</dbReference>